<evidence type="ECO:0000259" key="1">
    <source>
        <dbReference type="PROSITE" id="PS50181"/>
    </source>
</evidence>
<feature type="non-terminal residue" evidence="2">
    <location>
        <position position="61"/>
    </location>
</feature>
<evidence type="ECO:0000313" key="3">
    <source>
        <dbReference type="Proteomes" id="UP001328107"/>
    </source>
</evidence>
<dbReference type="PROSITE" id="PS50181">
    <property type="entry name" value="FBOX"/>
    <property type="match status" value="1"/>
</dbReference>
<dbReference type="Proteomes" id="UP001328107">
    <property type="component" value="Unassembled WGS sequence"/>
</dbReference>
<dbReference type="EMBL" id="BTRK01000001">
    <property type="protein sequence ID" value="GMR30391.1"/>
    <property type="molecule type" value="Genomic_DNA"/>
</dbReference>
<feature type="domain" description="F-box" evidence="1">
    <location>
        <begin position="36"/>
        <end position="61"/>
    </location>
</feature>
<sequence length="61" mass="6831">KPNASEDSSGKTSVELSQQLQKKKNTTLAEIVDKQQFPFINLPKKAIINILSLLPPKDRLK</sequence>
<feature type="non-terminal residue" evidence="2">
    <location>
        <position position="1"/>
    </location>
</feature>
<name>A0AAN4YXV5_9BILA</name>
<accession>A0AAN4YXV5</accession>
<evidence type="ECO:0000313" key="2">
    <source>
        <dbReference type="EMBL" id="GMR30391.1"/>
    </source>
</evidence>
<protein>
    <recommendedName>
        <fullName evidence="1">F-box domain-containing protein</fullName>
    </recommendedName>
</protein>
<gene>
    <name evidence="2" type="ORF">PMAYCL1PPCAC_00586</name>
</gene>
<organism evidence="2 3">
    <name type="scientific">Pristionchus mayeri</name>
    <dbReference type="NCBI Taxonomy" id="1317129"/>
    <lineage>
        <taxon>Eukaryota</taxon>
        <taxon>Metazoa</taxon>
        <taxon>Ecdysozoa</taxon>
        <taxon>Nematoda</taxon>
        <taxon>Chromadorea</taxon>
        <taxon>Rhabditida</taxon>
        <taxon>Rhabditina</taxon>
        <taxon>Diplogasteromorpha</taxon>
        <taxon>Diplogasteroidea</taxon>
        <taxon>Neodiplogasteridae</taxon>
        <taxon>Pristionchus</taxon>
    </lineage>
</organism>
<comment type="caution">
    <text evidence="2">The sequence shown here is derived from an EMBL/GenBank/DDBJ whole genome shotgun (WGS) entry which is preliminary data.</text>
</comment>
<keyword evidence="3" id="KW-1185">Reference proteome</keyword>
<dbReference type="InterPro" id="IPR001810">
    <property type="entry name" value="F-box_dom"/>
</dbReference>
<reference evidence="3" key="1">
    <citation type="submission" date="2022-10" db="EMBL/GenBank/DDBJ databases">
        <title>Genome assembly of Pristionchus species.</title>
        <authorList>
            <person name="Yoshida K."/>
            <person name="Sommer R.J."/>
        </authorList>
    </citation>
    <scope>NUCLEOTIDE SEQUENCE [LARGE SCALE GENOMIC DNA]</scope>
    <source>
        <strain evidence="3">RS5460</strain>
    </source>
</reference>
<proteinExistence type="predicted"/>
<dbReference type="AlphaFoldDB" id="A0AAN4YXV5"/>